<sequence length="469" mass="55028">MLKVFNTQTRKIEDFVPLNDNIVTMYVCGVTVYDYCHVGHARSAICFDVIYRYLLYRGYEVKFVKNFTDIDDKIINKANEEHKPFDAISEKYIKEFYTDMNAIGIKKPSFEPKATMHINDIIVFISKLIEKGFAYESDGDVYYSVSKFESYGKLSHKKIEDLKSGARVDINEKKKDPLDFALWKKSKPNEPSWDSPWGKGRPGWHIECSVMSMYYLGETIDIHGGGEDLVFPHHENEIAQSEALSGKQFVRYWIHNGFIKINNEKMSKSLGNFFTIRDVLKEFNGETLRYYMLLTHYRNPIEFLYDGLLAAKETLNRYYSFLMRLDNTQFQYENDKLDSLETLISNFERAMNNDFNTPQAIAEVFNCIKEFNLYLDNCQKSNKTPALELKEKFLNFMSKVACVLGVFDKSYKEWFNVEQNQWIDEKIEQRNKAKKEKNYALADSIRNELSNAGIVLEDRKDKTIWKKVK</sequence>
<dbReference type="AlphaFoldDB" id="A0A1X4XYX7"/>
<dbReference type="GO" id="GO:0004817">
    <property type="term" value="F:cysteine-tRNA ligase activity"/>
    <property type="evidence" value="ECO:0007669"/>
    <property type="project" value="UniProtKB-UniRule"/>
</dbReference>
<comment type="cofactor">
    <cofactor evidence="12">
        <name>Zn(2+)</name>
        <dbReference type="ChEBI" id="CHEBI:29105"/>
    </cofactor>
    <text evidence="12">Binds 1 zinc ion per subunit.</text>
</comment>
<dbReference type="Pfam" id="PF01406">
    <property type="entry name" value="tRNA-synt_1e"/>
    <property type="match status" value="1"/>
</dbReference>
<evidence type="ECO:0000256" key="12">
    <source>
        <dbReference type="HAMAP-Rule" id="MF_00041"/>
    </source>
</evidence>
<feature type="binding site" evidence="12">
    <location>
        <position position="268"/>
    </location>
    <ligand>
        <name>ATP</name>
        <dbReference type="ChEBI" id="CHEBI:30616"/>
    </ligand>
</feature>
<dbReference type="InterPro" id="IPR015803">
    <property type="entry name" value="Cys-tRNA-ligase"/>
</dbReference>
<dbReference type="EC" id="6.1.1.16" evidence="12"/>
<comment type="caution">
    <text evidence="14">The sequence shown here is derived from an EMBL/GenBank/DDBJ whole genome shotgun (WGS) entry which is preliminary data.</text>
</comment>
<evidence type="ECO:0000259" key="13">
    <source>
        <dbReference type="SMART" id="SM00840"/>
    </source>
</evidence>
<dbReference type="SUPFAM" id="SSF52374">
    <property type="entry name" value="Nucleotidylyl transferase"/>
    <property type="match status" value="1"/>
</dbReference>
<dbReference type="GO" id="GO:0006423">
    <property type="term" value="P:cysteinyl-tRNA aminoacylation"/>
    <property type="evidence" value="ECO:0007669"/>
    <property type="project" value="UniProtKB-UniRule"/>
</dbReference>
<dbReference type="InterPro" id="IPR032678">
    <property type="entry name" value="tRNA-synt_1_cat_dom"/>
</dbReference>
<feature type="short sequence motif" description="'KMSKS' region" evidence="12">
    <location>
        <begin position="265"/>
        <end position="269"/>
    </location>
</feature>
<dbReference type="GO" id="GO:0005524">
    <property type="term" value="F:ATP binding"/>
    <property type="evidence" value="ECO:0007669"/>
    <property type="project" value="UniProtKB-UniRule"/>
</dbReference>
<dbReference type="Gene3D" id="3.40.50.620">
    <property type="entry name" value="HUPs"/>
    <property type="match status" value="1"/>
</dbReference>
<feature type="short sequence motif" description="'HIGH' region" evidence="12">
    <location>
        <begin position="30"/>
        <end position="40"/>
    </location>
</feature>
<reference evidence="14 16" key="1">
    <citation type="journal article" date="2017" name="Front. Microbiol.">
        <title>Genome Sequence of Desulfurella amilsii Strain TR1 and Comparative Genomics of Desulfurellaceae Family.</title>
        <authorList>
            <person name="Florentino A.P."/>
            <person name="Stams A.J."/>
            <person name="Sanchez-Andrea I."/>
        </authorList>
    </citation>
    <scope>NUCLEOTIDE SEQUENCE [LARGE SCALE GENOMIC DNA]</scope>
    <source>
        <strain evidence="14 16">TR1</strain>
    </source>
</reference>
<keyword evidence="8 12" id="KW-0862">Zinc</keyword>
<dbReference type="SMART" id="SM00840">
    <property type="entry name" value="DALR_2"/>
    <property type="match status" value="1"/>
</dbReference>
<gene>
    <name evidence="12" type="primary">cysS</name>
    <name evidence="15" type="ORF">DESAMIL20_344</name>
    <name evidence="14" type="ORF">DESAMIL20_420</name>
</gene>
<dbReference type="PRINTS" id="PR00983">
    <property type="entry name" value="TRNASYNTHCYS"/>
</dbReference>
<feature type="binding site" evidence="12">
    <location>
        <position position="237"/>
    </location>
    <ligand>
        <name>Zn(2+)</name>
        <dbReference type="ChEBI" id="CHEBI:29105"/>
    </ligand>
</feature>
<dbReference type="Proteomes" id="UP000194141">
    <property type="component" value="Unassembled WGS sequence"/>
</dbReference>
<keyword evidence="6 12" id="KW-0479">Metal-binding</keyword>
<evidence type="ECO:0000256" key="6">
    <source>
        <dbReference type="ARBA" id="ARBA00022723"/>
    </source>
</evidence>
<comment type="subunit">
    <text evidence="3 12">Monomer.</text>
</comment>
<feature type="domain" description="Cysteinyl-tRNA synthetase class Ia DALR" evidence="13">
    <location>
        <begin position="346"/>
        <end position="415"/>
    </location>
</feature>
<feature type="binding site" evidence="12">
    <location>
        <position position="208"/>
    </location>
    <ligand>
        <name>Zn(2+)</name>
        <dbReference type="ChEBI" id="CHEBI:29105"/>
    </ligand>
</feature>
<comment type="catalytic activity">
    <reaction evidence="12">
        <text>tRNA(Cys) + L-cysteine + ATP = L-cysteinyl-tRNA(Cys) + AMP + diphosphate</text>
        <dbReference type="Rhea" id="RHEA:17773"/>
        <dbReference type="Rhea" id="RHEA-COMP:9661"/>
        <dbReference type="Rhea" id="RHEA-COMP:9679"/>
        <dbReference type="ChEBI" id="CHEBI:30616"/>
        <dbReference type="ChEBI" id="CHEBI:33019"/>
        <dbReference type="ChEBI" id="CHEBI:35235"/>
        <dbReference type="ChEBI" id="CHEBI:78442"/>
        <dbReference type="ChEBI" id="CHEBI:78517"/>
        <dbReference type="ChEBI" id="CHEBI:456215"/>
        <dbReference type="EC" id="6.1.1.16"/>
    </reaction>
</comment>
<evidence type="ECO:0000256" key="2">
    <source>
        <dbReference type="ARBA" id="ARBA00005594"/>
    </source>
</evidence>
<dbReference type="InterPro" id="IPR015273">
    <property type="entry name" value="Cys-tRNA-synt_Ia_DALR"/>
</dbReference>
<evidence type="ECO:0000313" key="16">
    <source>
        <dbReference type="Proteomes" id="UP000194141"/>
    </source>
</evidence>
<feature type="binding site" evidence="12">
    <location>
        <position position="28"/>
    </location>
    <ligand>
        <name>Zn(2+)</name>
        <dbReference type="ChEBI" id="CHEBI:29105"/>
    </ligand>
</feature>
<evidence type="ECO:0000313" key="14">
    <source>
        <dbReference type="EMBL" id="OSS42724.1"/>
    </source>
</evidence>
<dbReference type="GO" id="GO:0005829">
    <property type="term" value="C:cytosol"/>
    <property type="evidence" value="ECO:0007669"/>
    <property type="project" value="TreeGrafter"/>
</dbReference>
<keyword evidence="5 12" id="KW-0436">Ligase</keyword>
<keyword evidence="10 12" id="KW-0648">Protein biosynthesis</keyword>
<dbReference type="NCBIfam" id="TIGR00435">
    <property type="entry name" value="cysS"/>
    <property type="match status" value="1"/>
</dbReference>
<dbReference type="InterPro" id="IPR009080">
    <property type="entry name" value="tRNAsynth_Ia_anticodon-bd"/>
</dbReference>
<dbReference type="EMBL" id="MDSU01000010">
    <property type="protein sequence ID" value="OSS42724.1"/>
    <property type="molecule type" value="Genomic_DNA"/>
</dbReference>
<evidence type="ECO:0000256" key="7">
    <source>
        <dbReference type="ARBA" id="ARBA00022741"/>
    </source>
</evidence>
<keyword evidence="16" id="KW-1185">Reference proteome</keyword>
<evidence type="ECO:0000256" key="11">
    <source>
        <dbReference type="ARBA" id="ARBA00023146"/>
    </source>
</evidence>
<evidence type="ECO:0000256" key="8">
    <source>
        <dbReference type="ARBA" id="ARBA00022833"/>
    </source>
</evidence>
<dbReference type="EMBL" id="MDSU01000004">
    <property type="protein sequence ID" value="OSS42800.1"/>
    <property type="molecule type" value="Genomic_DNA"/>
</dbReference>
<evidence type="ECO:0000256" key="3">
    <source>
        <dbReference type="ARBA" id="ARBA00011245"/>
    </source>
</evidence>
<protein>
    <recommendedName>
        <fullName evidence="12">Cysteine--tRNA ligase</fullName>
        <ecNumber evidence="12">6.1.1.16</ecNumber>
    </recommendedName>
    <alternativeName>
        <fullName evidence="12">Cysteinyl-tRNA synthetase</fullName>
        <shortName evidence="12">CysRS</shortName>
    </alternativeName>
</protein>
<keyword evidence="7 12" id="KW-0547">Nucleotide-binding</keyword>
<organism evidence="14 16">
    <name type="scientific">Desulfurella amilsii</name>
    <dbReference type="NCBI Taxonomy" id="1562698"/>
    <lineage>
        <taxon>Bacteria</taxon>
        <taxon>Pseudomonadati</taxon>
        <taxon>Campylobacterota</taxon>
        <taxon>Desulfurellia</taxon>
        <taxon>Desulfurellales</taxon>
        <taxon>Desulfurellaceae</taxon>
        <taxon>Desulfurella</taxon>
    </lineage>
</organism>
<keyword evidence="9 12" id="KW-0067">ATP-binding</keyword>
<evidence type="ECO:0000256" key="10">
    <source>
        <dbReference type="ARBA" id="ARBA00022917"/>
    </source>
</evidence>
<accession>A0A1X4XYX7</accession>
<dbReference type="InterPro" id="IPR014729">
    <property type="entry name" value="Rossmann-like_a/b/a_fold"/>
</dbReference>
<evidence type="ECO:0000256" key="5">
    <source>
        <dbReference type="ARBA" id="ARBA00022598"/>
    </source>
</evidence>
<dbReference type="Pfam" id="PF09190">
    <property type="entry name" value="DALR_2"/>
    <property type="match status" value="1"/>
</dbReference>
<dbReference type="CDD" id="cd00672">
    <property type="entry name" value="CysRS_core"/>
    <property type="match status" value="1"/>
</dbReference>
<evidence type="ECO:0000256" key="9">
    <source>
        <dbReference type="ARBA" id="ARBA00022840"/>
    </source>
</evidence>
<dbReference type="HAMAP" id="MF_00041">
    <property type="entry name" value="Cys_tRNA_synth"/>
    <property type="match status" value="1"/>
</dbReference>
<keyword evidence="11 12" id="KW-0030">Aminoacyl-tRNA synthetase</keyword>
<evidence type="ECO:0000256" key="1">
    <source>
        <dbReference type="ARBA" id="ARBA00004496"/>
    </source>
</evidence>
<dbReference type="PANTHER" id="PTHR10890:SF3">
    <property type="entry name" value="CYSTEINE--TRNA LIGASE, CYTOPLASMIC"/>
    <property type="match status" value="1"/>
</dbReference>
<dbReference type="FunFam" id="3.40.50.620:FF:000009">
    <property type="entry name" value="Cysteine--tRNA ligase"/>
    <property type="match status" value="1"/>
</dbReference>
<comment type="subcellular location">
    <subcellularLocation>
        <location evidence="1 12">Cytoplasm</location>
    </subcellularLocation>
</comment>
<dbReference type="Gene3D" id="1.20.120.1910">
    <property type="entry name" value="Cysteine-tRNA ligase, C-terminal anti-codon recognition domain"/>
    <property type="match status" value="1"/>
</dbReference>
<dbReference type="InterPro" id="IPR024909">
    <property type="entry name" value="Cys-tRNA/MSH_ligase"/>
</dbReference>
<dbReference type="STRING" id="1562698.DESAMIL20_344"/>
<dbReference type="SUPFAM" id="SSF47323">
    <property type="entry name" value="Anticodon-binding domain of a subclass of class I aminoacyl-tRNA synthetases"/>
    <property type="match status" value="1"/>
</dbReference>
<evidence type="ECO:0000256" key="4">
    <source>
        <dbReference type="ARBA" id="ARBA00022490"/>
    </source>
</evidence>
<dbReference type="GO" id="GO:0008270">
    <property type="term" value="F:zinc ion binding"/>
    <property type="evidence" value="ECO:0007669"/>
    <property type="project" value="UniProtKB-UniRule"/>
</dbReference>
<keyword evidence="4 12" id="KW-0963">Cytoplasm</keyword>
<dbReference type="RefSeq" id="WP_086033160.1">
    <property type="nucleotide sequence ID" value="NZ_MDSU01000004.1"/>
</dbReference>
<comment type="similarity">
    <text evidence="2 12">Belongs to the class-I aminoacyl-tRNA synthetase family.</text>
</comment>
<name>A0A1X4XYX7_9BACT</name>
<proteinExistence type="inferred from homology"/>
<dbReference type="PANTHER" id="PTHR10890">
    <property type="entry name" value="CYSTEINYL-TRNA SYNTHETASE"/>
    <property type="match status" value="1"/>
</dbReference>
<evidence type="ECO:0000313" key="15">
    <source>
        <dbReference type="EMBL" id="OSS42800.1"/>
    </source>
</evidence>
<dbReference type="OrthoDB" id="9815130at2"/>
<feature type="binding site" evidence="12">
    <location>
        <position position="233"/>
    </location>
    <ligand>
        <name>Zn(2+)</name>
        <dbReference type="ChEBI" id="CHEBI:29105"/>
    </ligand>
</feature>